<dbReference type="AlphaFoldDB" id="A0A0B3WRH2"/>
<dbReference type="InterPro" id="IPR000182">
    <property type="entry name" value="GNAT_dom"/>
</dbReference>
<dbReference type="PROSITE" id="PS51186">
    <property type="entry name" value="GNAT"/>
    <property type="match status" value="1"/>
</dbReference>
<evidence type="ECO:0000259" key="1">
    <source>
        <dbReference type="PROSITE" id="PS51186"/>
    </source>
</evidence>
<feature type="domain" description="N-acetyltransferase" evidence="1">
    <location>
        <begin position="3"/>
        <end position="163"/>
    </location>
</feature>
<accession>A0A0B3WRH2</accession>
<name>A0A0B3WRH2_9FIRM</name>
<dbReference type="RefSeq" id="WP_039679770.1">
    <property type="nucleotide sequence ID" value="NZ_JWHR01000091.1"/>
</dbReference>
<reference evidence="2 3" key="1">
    <citation type="submission" date="2014-12" db="EMBL/GenBank/DDBJ databases">
        <title>Draft genome sequence of Terrisporobacter sp. 08-306576, isolated from the blood culture of a bacteremia patient.</title>
        <authorList>
            <person name="Lund L.C."/>
            <person name="Sydenham T.V."/>
            <person name="Hogh S.V."/>
            <person name="Skov M.N."/>
            <person name="Kemp M."/>
            <person name="Justesen U.S."/>
        </authorList>
    </citation>
    <scope>NUCLEOTIDE SEQUENCE [LARGE SCALE GENOMIC DNA]</scope>
    <source>
        <strain evidence="2 3">08-306576</strain>
    </source>
</reference>
<dbReference type="CDD" id="cd04301">
    <property type="entry name" value="NAT_SF"/>
    <property type="match status" value="1"/>
</dbReference>
<gene>
    <name evidence="2" type="ORF">QX51_09970</name>
</gene>
<dbReference type="InterPro" id="IPR016181">
    <property type="entry name" value="Acyl_CoA_acyltransferase"/>
</dbReference>
<protein>
    <recommendedName>
        <fullName evidence="1">N-acetyltransferase domain-containing protein</fullName>
    </recommendedName>
</protein>
<comment type="caution">
    <text evidence="2">The sequence shown here is derived from an EMBL/GenBank/DDBJ whole genome shotgun (WGS) entry which is preliminary data.</text>
</comment>
<dbReference type="OrthoDB" id="9798006at2"/>
<dbReference type="Gene3D" id="3.40.630.30">
    <property type="match status" value="1"/>
</dbReference>
<evidence type="ECO:0000313" key="3">
    <source>
        <dbReference type="Proteomes" id="UP000031189"/>
    </source>
</evidence>
<dbReference type="GO" id="GO:0016747">
    <property type="term" value="F:acyltransferase activity, transferring groups other than amino-acyl groups"/>
    <property type="evidence" value="ECO:0007669"/>
    <property type="project" value="InterPro"/>
</dbReference>
<dbReference type="SUPFAM" id="SSF55729">
    <property type="entry name" value="Acyl-CoA N-acyltransferases (Nat)"/>
    <property type="match status" value="1"/>
</dbReference>
<dbReference type="EMBL" id="JWHR01000091">
    <property type="protein sequence ID" value="KHS57145.1"/>
    <property type="molecule type" value="Genomic_DNA"/>
</dbReference>
<organism evidence="2 3">
    <name type="scientific">Terrisporobacter othiniensis</name>
    <dbReference type="NCBI Taxonomy" id="1577792"/>
    <lineage>
        <taxon>Bacteria</taxon>
        <taxon>Bacillati</taxon>
        <taxon>Bacillota</taxon>
        <taxon>Clostridia</taxon>
        <taxon>Peptostreptococcales</taxon>
        <taxon>Peptostreptococcaceae</taxon>
        <taxon>Terrisporobacter</taxon>
    </lineage>
</organism>
<keyword evidence="3" id="KW-1185">Reference proteome</keyword>
<dbReference type="STRING" id="1577792.QX51_09970"/>
<sequence length="169" mass="19545">MKVTFDKLTDKYTEEVMEIYNYYIENTYAAYPRSRLPSRFFDKLIEEINGYPAYVVKNRDKVVGFCFLNSYKSYKTFKETAVINCFLAYEVKGLGIGDYCLIKLEEDARQLGIKNILAIIPTKNKVGVRYYHTNGFRTCGTISDIGTKFGESFGLVIMKKVLFEDDSEN</sequence>
<proteinExistence type="predicted"/>
<dbReference type="Pfam" id="PF00583">
    <property type="entry name" value="Acetyltransf_1"/>
    <property type="match status" value="1"/>
</dbReference>
<evidence type="ECO:0000313" key="2">
    <source>
        <dbReference type="EMBL" id="KHS57145.1"/>
    </source>
</evidence>
<dbReference type="Proteomes" id="UP000031189">
    <property type="component" value="Unassembled WGS sequence"/>
</dbReference>